<evidence type="ECO:0000313" key="1">
    <source>
        <dbReference type="EMBL" id="TWT89151.1"/>
    </source>
</evidence>
<comment type="caution">
    <text evidence="1">The sequence shown here is derived from an EMBL/GenBank/DDBJ whole genome shotgun (WGS) entry which is preliminary data.</text>
</comment>
<evidence type="ECO:0000313" key="2">
    <source>
        <dbReference type="Proteomes" id="UP000316213"/>
    </source>
</evidence>
<name>A0A5C5ZQS7_9BACT</name>
<proteinExistence type="predicted"/>
<accession>A0A5C5ZQS7</accession>
<keyword evidence="2" id="KW-1185">Reference proteome</keyword>
<dbReference type="AlphaFoldDB" id="A0A5C5ZQS7"/>
<gene>
    <name evidence="1" type="ORF">Pla100_57200</name>
</gene>
<reference evidence="1 2" key="1">
    <citation type="submission" date="2019-02" db="EMBL/GenBank/DDBJ databases">
        <title>Deep-cultivation of Planctomycetes and their phenomic and genomic characterization uncovers novel biology.</title>
        <authorList>
            <person name="Wiegand S."/>
            <person name="Jogler M."/>
            <person name="Boedeker C."/>
            <person name="Pinto D."/>
            <person name="Vollmers J."/>
            <person name="Rivas-Marin E."/>
            <person name="Kohn T."/>
            <person name="Peeters S.H."/>
            <person name="Heuer A."/>
            <person name="Rast P."/>
            <person name="Oberbeckmann S."/>
            <person name="Bunk B."/>
            <person name="Jeske O."/>
            <person name="Meyerdierks A."/>
            <person name="Storesund J.E."/>
            <person name="Kallscheuer N."/>
            <person name="Luecker S."/>
            <person name="Lage O.M."/>
            <person name="Pohl T."/>
            <person name="Merkel B.J."/>
            <person name="Hornburger P."/>
            <person name="Mueller R.-W."/>
            <person name="Bruemmer F."/>
            <person name="Labrenz M."/>
            <person name="Spormann A.M."/>
            <person name="Op Den Camp H."/>
            <person name="Overmann J."/>
            <person name="Amann R."/>
            <person name="Jetten M.S.M."/>
            <person name="Mascher T."/>
            <person name="Medema M.H."/>
            <person name="Devos D.P."/>
            <person name="Kaster A.-K."/>
            <person name="Ovreas L."/>
            <person name="Rohde M."/>
            <person name="Galperin M.Y."/>
            <person name="Jogler C."/>
        </authorList>
    </citation>
    <scope>NUCLEOTIDE SEQUENCE [LARGE SCALE GENOMIC DNA]</scope>
    <source>
        <strain evidence="1 2">Pla100</strain>
    </source>
</reference>
<protein>
    <submittedName>
        <fullName evidence="1">Uncharacterized protein</fullName>
    </submittedName>
</protein>
<dbReference type="EMBL" id="SJPM01000021">
    <property type="protein sequence ID" value="TWT89151.1"/>
    <property type="molecule type" value="Genomic_DNA"/>
</dbReference>
<sequence length="47" mass="4938">MQVQPIRHIDARDDFSAAAVGSTDFDGLQIGDAIGDPVRLPGFAPAE</sequence>
<dbReference type="Proteomes" id="UP000316213">
    <property type="component" value="Unassembled WGS sequence"/>
</dbReference>
<organism evidence="1 2">
    <name type="scientific">Neorhodopirellula pilleata</name>
    <dbReference type="NCBI Taxonomy" id="2714738"/>
    <lineage>
        <taxon>Bacteria</taxon>
        <taxon>Pseudomonadati</taxon>
        <taxon>Planctomycetota</taxon>
        <taxon>Planctomycetia</taxon>
        <taxon>Pirellulales</taxon>
        <taxon>Pirellulaceae</taxon>
        <taxon>Neorhodopirellula</taxon>
    </lineage>
</organism>